<dbReference type="Proteomes" id="UP001337655">
    <property type="component" value="Unassembled WGS sequence"/>
</dbReference>
<evidence type="ECO:0000313" key="3">
    <source>
        <dbReference type="Proteomes" id="UP001337655"/>
    </source>
</evidence>
<dbReference type="GeneID" id="89926030"/>
<gene>
    <name evidence="2" type="ORF">LTR77_004685</name>
</gene>
<feature type="signal peptide" evidence="1">
    <location>
        <begin position="1"/>
        <end position="20"/>
    </location>
</feature>
<reference evidence="2 3" key="1">
    <citation type="submission" date="2023-08" db="EMBL/GenBank/DDBJ databases">
        <title>Black Yeasts Isolated from many extreme environments.</title>
        <authorList>
            <person name="Coleine C."/>
            <person name="Stajich J.E."/>
            <person name="Selbmann L."/>
        </authorList>
    </citation>
    <scope>NUCLEOTIDE SEQUENCE [LARGE SCALE GENOMIC DNA]</scope>
    <source>
        <strain evidence="2 3">CCFEE 5935</strain>
    </source>
</reference>
<keyword evidence="1" id="KW-0732">Signal</keyword>
<comment type="caution">
    <text evidence="2">The sequence shown here is derived from an EMBL/GenBank/DDBJ whole genome shotgun (WGS) entry which is preliminary data.</text>
</comment>
<dbReference type="EMBL" id="JAVRRT010000007">
    <property type="protein sequence ID" value="KAK5170101.1"/>
    <property type="molecule type" value="Genomic_DNA"/>
</dbReference>
<keyword evidence="3" id="KW-1185">Reference proteome</keyword>
<protein>
    <submittedName>
        <fullName evidence="2">Uncharacterized protein</fullName>
    </submittedName>
</protein>
<organism evidence="2 3">
    <name type="scientific">Saxophila tyrrhenica</name>
    <dbReference type="NCBI Taxonomy" id="1690608"/>
    <lineage>
        <taxon>Eukaryota</taxon>
        <taxon>Fungi</taxon>
        <taxon>Dikarya</taxon>
        <taxon>Ascomycota</taxon>
        <taxon>Pezizomycotina</taxon>
        <taxon>Dothideomycetes</taxon>
        <taxon>Dothideomycetidae</taxon>
        <taxon>Mycosphaerellales</taxon>
        <taxon>Extremaceae</taxon>
        <taxon>Saxophila</taxon>
    </lineage>
</organism>
<dbReference type="RefSeq" id="XP_064659299.1">
    <property type="nucleotide sequence ID" value="XM_064801938.1"/>
</dbReference>
<feature type="chain" id="PRO_5043653699" evidence="1">
    <location>
        <begin position="21"/>
        <end position="123"/>
    </location>
</feature>
<proteinExistence type="predicted"/>
<evidence type="ECO:0000256" key="1">
    <source>
        <dbReference type="SAM" id="SignalP"/>
    </source>
</evidence>
<accession>A0AAV9PAP2</accession>
<name>A0AAV9PAP2_9PEZI</name>
<dbReference type="AlphaFoldDB" id="A0AAV9PAP2"/>
<evidence type="ECO:0000313" key="2">
    <source>
        <dbReference type="EMBL" id="KAK5170101.1"/>
    </source>
</evidence>
<sequence length="123" mass="13787">MKFLITLLGLLAVMLAFADAKPKYSAADRAYSCRTQHHGFYKAITKFCNNDGIVISSGYGDQGKNNNGHLVQITGNCFPAQWVPKGICQWQFYTMCATSNKGGAKRKRFGHGKCQHWSLFKFQ</sequence>